<gene>
    <name evidence="1" type="ORF">NEOCIP111885_01706</name>
</gene>
<dbReference type="Proteomes" id="UP000789845">
    <property type="component" value="Unassembled WGS sequence"/>
</dbReference>
<comment type="caution">
    <text evidence="1">The sequence shown here is derived from an EMBL/GenBank/DDBJ whole genome shotgun (WGS) entry which is preliminary data.</text>
</comment>
<reference evidence="1" key="1">
    <citation type="submission" date="2021-10" db="EMBL/GenBank/DDBJ databases">
        <authorList>
            <person name="Criscuolo A."/>
        </authorList>
    </citation>
    <scope>NUCLEOTIDE SEQUENCE</scope>
    <source>
        <strain evidence="1">CIP111885</strain>
    </source>
</reference>
<dbReference type="EMBL" id="CAKJTG010000008">
    <property type="protein sequence ID" value="CAG9608014.1"/>
    <property type="molecule type" value="Genomic_DNA"/>
</dbReference>
<accession>A0A9C7G8P3</accession>
<sequence length="35" mass="4035">MGYADVHYSDVLYEGDMIEVDENTVLIGTRKKEED</sequence>
<keyword evidence="2" id="KW-1185">Reference proteome</keyword>
<organism evidence="1 2">
    <name type="scientific">Pseudoneobacillus rhizosphaerae</name>
    <dbReference type="NCBI Taxonomy" id="2880968"/>
    <lineage>
        <taxon>Bacteria</taxon>
        <taxon>Bacillati</taxon>
        <taxon>Bacillota</taxon>
        <taxon>Bacilli</taxon>
        <taxon>Bacillales</taxon>
        <taxon>Bacillaceae</taxon>
        <taxon>Pseudoneobacillus</taxon>
    </lineage>
</organism>
<proteinExistence type="predicted"/>
<evidence type="ECO:0000313" key="2">
    <source>
        <dbReference type="Proteomes" id="UP000789845"/>
    </source>
</evidence>
<dbReference type="AlphaFoldDB" id="A0A9C7G8P3"/>
<protein>
    <submittedName>
        <fullName evidence="1">Uncharacterized protein</fullName>
    </submittedName>
</protein>
<name>A0A9C7G8P3_9BACI</name>
<evidence type="ECO:0000313" key="1">
    <source>
        <dbReference type="EMBL" id="CAG9608014.1"/>
    </source>
</evidence>